<dbReference type="EMBL" id="FNZR01000003">
    <property type="protein sequence ID" value="SEL10089.1"/>
    <property type="molecule type" value="Genomic_DNA"/>
</dbReference>
<proteinExistence type="predicted"/>
<dbReference type="RefSeq" id="WP_090605052.1">
    <property type="nucleotide sequence ID" value="NZ_FNZR01000003.1"/>
</dbReference>
<dbReference type="Proteomes" id="UP000198916">
    <property type="component" value="Unassembled WGS sequence"/>
</dbReference>
<organism evidence="2 3">
    <name type="scientific">Parapedobacter koreensis</name>
    <dbReference type="NCBI Taxonomy" id="332977"/>
    <lineage>
        <taxon>Bacteria</taxon>
        <taxon>Pseudomonadati</taxon>
        <taxon>Bacteroidota</taxon>
        <taxon>Sphingobacteriia</taxon>
        <taxon>Sphingobacteriales</taxon>
        <taxon>Sphingobacteriaceae</taxon>
        <taxon>Parapedobacter</taxon>
    </lineage>
</organism>
<evidence type="ECO:0000259" key="1">
    <source>
        <dbReference type="Pfam" id="PF24722"/>
    </source>
</evidence>
<feature type="domain" description="DUF7674" evidence="1">
    <location>
        <begin position="13"/>
        <end position="114"/>
    </location>
</feature>
<gene>
    <name evidence="2" type="ORF">SAMN05421740_103499</name>
</gene>
<dbReference type="InterPro" id="IPR056091">
    <property type="entry name" value="DUF7674"/>
</dbReference>
<name>A0A1H7MG89_9SPHI</name>
<accession>A0A1H7MG89</accession>
<sequence length="124" mass="14415">METIRQEEFSLIIVSELPEVKNDVVSLCRKGNIAGVMQIVVNYMRDMVRGKQLDKVLRCMNLVGWMYGRGDSAVREIIANVFVRSFNGLHNQCTNWEWERIREDMPANLYSVYTVQNRALMGRV</sequence>
<evidence type="ECO:0000313" key="2">
    <source>
        <dbReference type="EMBL" id="SEL10089.1"/>
    </source>
</evidence>
<dbReference type="STRING" id="332977.SAMN05421740_103499"/>
<keyword evidence="3" id="KW-1185">Reference proteome</keyword>
<dbReference type="AlphaFoldDB" id="A0A1H7MG89"/>
<dbReference type="Pfam" id="PF24722">
    <property type="entry name" value="DUF7674"/>
    <property type="match status" value="1"/>
</dbReference>
<evidence type="ECO:0000313" key="3">
    <source>
        <dbReference type="Proteomes" id="UP000198916"/>
    </source>
</evidence>
<reference evidence="3" key="1">
    <citation type="submission" date="2016-10" db="EMBL/GenBank/DDBJ databases">
        <authorList>
            <person name="Varghese N."/>
            <person name="Submissions S."/>
        </authorList>
    </citation>
    <scope>NUCLEOTIDE SEQUENCE [LARGE SCALE GENOMIC DNA]</scope>
    <source>
        <strain evidence="3">Jip14</strain>
    </source>
</reference>
<protein>
    <recommendedName>
        <fullName evidence="1">DUF7674 domain-containing protein</fullName>
    </recommendedName>
</protein>
<dbReference type="OrthoDB" id="1266846at2"/>